<keyword evidence="2" id="KW-1185">Reference proteome</keyword>
<evidence type="ECO:0000313" key="1">
    <source>
        <dbReference type="EMBL" id="EER07609.1"/>
    </source>
</evidence>
<dbReference type="AlphaFoldDB" id="C5L6N5"/>
<organism evidence="2">
    <name type="scientific">Perkinsus marinus (strain ATCC 50983 / TXsc)</name>
    <dbReference type="NCBI Taxonomy" id="423536"/>
    <lineage>
        <taxon>Eukaryota</taxon>
        <taxon>Sar</taxon>
        <taxon>Alveolata</taxon>
        <taxon>Perkinsozoa</taxon>
        <taxon>Perkinsea</taxon>
        <taxon>Perkinsida</taxon>
        <taxon>Perkinsidae</taxon>
        <taxon>Perkinsus</taxon>
    </lineage>
</organism>
<reference evidence="1 2" key="1">
    <citation type="submission" date="2008-07" db="EMBL/GenBank/DDBJ databases">
        <authorList>
            <person name="El-Sayed N."/>
            <person name="Caler E."/>
            <person name="Inman J."/>
            <person name="Amedeo P."/>
            <person name="Hass B."/>
            <person name="Wortman J."/>
        </authorList>
    </citation>
    <scope>NUCLEOTIDE SEQUENCE [LARGE SCALE GENOMIC DNA]</scope>
    <source>
        <strain evidence="2">ATCC 50983 / TXsc</strain>
    </source>
</reference>
<evidence type="ECO:0000313" key="2">
    <source>
        <dbReference type="Proteomes" id="UP000007800"/>
    </source>
</evidence>
<sequence>MDSQKSIMAPYIPIPITTKATIAKTKWRSISHTGQGKWCCLFAFMKQAMGKRVVTCVEQKAPMRLTMLLTLGITMARPPSRITREVRHISAAILHRPTDHPFLSPMWEHIASICLAVV</sequence>
<dbReference type="InParanoid" id="C5L6N5"/>
<dbReference type="RefSeq" id="XP_002775793.1">
    <property type="nucleotide sequence ID" value="XM_002775747.1"/>
</dbReference>
<dbReference type="GeneID" id="9042095"/>
<name>C5L6N5_PERM5</name>
<dbReference type="EMBL" id="GG679775">
    <property type="protein sequence ID" value="EER07609.1"/>
    <property type="molecule type" value="Genomic_DNA"/>
</dbReference>
<protein>
    <submittedName>
        <fullName evidence="1">Uncharacterized protein</fullName>
    </submittedName>
</protein>
<gene>
    <name evidence="1" type="ORF">Pmar_PMAR013336</name>
</gene>
<accession>C5L6N5</accession>
<dbReference type="Proteomes" id="UP000007800">
    <property type="component" value="Unassembled WGS sequence"/>
</dbReference>
<proteinExistence type="predicted"/>